<gene>
    <name evidence="2" type="ORF">Taro_055913</name>
</gene>
<reference evidence="2" key="1">
    <citation type="submission" date="2017-07" db="EMBL/GenBank/DDBJ databases">
        <title>Taro Niue Genome Assembly and Annotation.</title>
        <authorList>
            <person name="Atibalentja N."/>
            <person name="Keating K."/>
            <person name="Fields C.J."/>
        </authorList>
    </citation>
    <scope>NUCLEOTIDE SEQUENCE</scope>
    <source>
        <strain evidence="2">Niue_2</strain>
        <tissue evidence="2">Leaf</tissue>
    </source>
</reference>
<keyword evidence="3" id="KW-1185">Reference proteome</keyword>
<dbReference type="Proteomes" id="UP000652761">
    <property type="component" value="Unassembled WGS sequence"/>
</dbReference>
<proteinExistence type="predicted"/>
<organism evidence="2 3">
    <name type="scientific">Colocasia esculenta</name>
    <name type="common">Wild taro</name>
    <name type="synonym">Arum esculentum</name>
    <dbReference type="NCBI Taxonomy" id="4460"/>
    <lineage>
        <taxon>Eukaryota</taxon>
        <taxon>Viridiplantae</taxon>
        <taxon>Streptophyta</taxon>
        <taxon>Embryophyta</taxon>
        <taxon>Tracheophyta</taxon>
        <taxon>Spermatophyta</taxon>
        <taxon>Magnoliopsida</taxon>
        <taxon>Liliopsida</taxon>
        <taxon>Araceae</taxon>
        <taxon>Aroideae</taxon>
        <taxon>Colocasieae</taxon>
        <taxon>Colocasia</taxon>
    </lineage>
</organism>
<evidence type="ECO:0000313" key="3">
    <source>
        <dbReference type="Proteomes" id="UP000652761"/>
    </source>
</evidence>
<sequence length="67" mass="7386">RVLVVVLPVEVCHGVGTILVVWWYLVVVGGEVEAMRDLLRLTPLQFFSGFTIGVAYGGVVADLYHQQ</sequence>
<keyword evidence="1" id="KW-1133">Transmembrane helix</keyword>
<accession>A0A843XVP7</accession>
<comment type="caution">
    <text evidence="2">The sequence shown here is derived from an EMBL/GenBank/DDBJ whole genome shotgun (WGS) entry which is preliminary data.</text>
</comment>
<keyword evidence="1" id="KW-0472">Membrane</keyword>
<name>A0A843XVP7_COLES</name>
<dbReference type="EMBL" id="NMUH01014181">
    <property type="protein sequence ID" value="MQM22855.1"/>
    <property type="molecule type" value="Genomic_DNA"/>
</dbReference>
<protein>
    <submittedName>
        <fullName evidence="2">Uncharacterized protein</fullName>
    </submittedName>
</protein>
<feature type="transmembrane region" description="Helical" evidence="1">
    <location>
        <begin position="46"/>
        <end position="64"/>
    </location>
</feature>
<dbReference type="AlphaFoldDB" id="A0A843XVP7"/>
<evidence type="ECO:0000313" key="2">
    <source>
        <dbReference type="EMBL" id="MQM22855.1"/>
    </source>
</evidence>
<feature type="non-terminal residue" evidence="2">
    <location>
        <position position="1"/>
    </location>
</feature>
<feature type="transmembrane region" description="Helical" evidence="1">
    <location>
        <begin position="7"/>
        <end position="26"/>
    </location>
</feature>
<keyword evidence="1" id="KW-0812">Transmembrane</keyword>
<evidence type="ECO:0000256" key="1">
    <source>
        <dbReference type="SAM" id="Phobius"/>
    </source>
</evidence>